<evidence type="ECO:0000256" key="3">
    <source>
        <dbReference type="ARBA" id="ARBA00022705"/>
    </source>
</evidence>
<dbReference type="NCBIfam" id="TIGR00498">
    <property type="entry name" value="lexA"/>
    <property type="match status" value="1"/>
</dbReference>
<gene>
    <name evidence="15" type="primary">lexA_2</name>
    <name evidence="15" type="ORF">AQUSIP_09860</name>
</gene>
<evidence type="ECO:0000256" key="5">
    <source>
        <dbReference type="ARBA" id="ARBA00022801"/>
    </source>
</evidence>
<dbReference type="GO" id="GO:0006508">
    <property type="term" value="P:proteolysis"/>
    <property type="evidence" value="ECO:0007669"/>
    <property type="project" value="InterPro"/>
</dbReference>
<evidence type="ECO:0000256" key="2">
    <source>
        <dbReference type="ARBA" id="ARBA00022491"/>
    </source>
</evidence>
<dbReference type="GO" id="GO:0004252">
    <property type="term" value="F:serine-type endopeptidase activity"/>
    <property type="evidence" value="ECO:0007669"/>
    <property type="project" value="InterPro"/>
</dbReference>
<evidence type="ECO:0000256" key="11">
    <source>
        <dbReference type="ARBA" id="ARBA00023236"/>
    </source>
</evidence>
<keyword evidence="11" id="KW-0742">SOS response</keyword>
<evidence type="ECO:0000256" key="12">
    <source>
        <dbReference type="RuleBase" id="RU003991"/>
    </source>
</evidence>
<keyword evidence="4" id="KW-0227">DNA damage</keyword>
<dbReference type="InterPro" id="IPR036286">
    <property type="entry name" value="LexA/Signal_pep-like_sf"/>
</dbReference>
<keyword evidence="6 12" id="KW-0068">Autocatalytic cleavage</keyword>
<dbReference type="SUPFAM" id="SSF51306">
    <property type="entry name" value="LexA/Signal peptidase"/>
    <property type="match status" value="1"/>
</dbReference>
<dbReference type="OrthoDB" id="9787787at2"/>
<evidence type="ECO:0000256" key="4">
    <source>
        <dbReference type="ARBA" id="ARBA00022763"/>
    </source>
</evidence>
<keyword evidence="7" id="KW-0805">Transcription regulation</keyword>
<dbReference type="InterPro" id="IPR006197">
    <property type="entry name" value="Peptidase_S24_LexA"/>
</dbReference>
<keyword evidence="2" id="KW-0678">Repressor</keyword>
<keyword evidence="16" id="KW-1185">Reference proteome</keyword>
<accession>A0A5E4PH95</accession>
<proteinExistence type="inferred from homology"/>
<dbReference type="KEGG" id="asip:AQUSIP_09860"/>
<dbReference type="InterPro" id="IPR006199">
    <property type="entry name" value="LexA_DNA-bd_dom"/>
</dbReference>
<keyword evidence="9" id="KW-0804">Transcription</keyword>
<keyword evidence="3" id="KW-0235">DNA replication</keyword>
<dbReference type="PANTHER" id="PTHR33516:SF2">
    <property type="entry name" value="LEXA REPRESSOR-RELATED"/>
    <property type="match status" value="1"/>
</dbReference>
<evidence type="ECO:0000256" key="9">
    <source>
        <dbReference type="ARBA" id="ARBA00023163"/>
    </source>
</evidence>
<evidence type="ECO:0000256" key="7">
    <source>
        <dbReference type="ARBA" id="ARBA00023015"/>
    </source>
</evidence>
<dbReference type="GO" id="GO:0006260">
    <property type="term" value="P:DNA replication"/>
    <property type="evidence" value="ECO:0007669"/>
    <property type="project" value="UniProtKB-KW"/>
</dbReference>
<comment type="similarity">
    <text evidence="1 12">Belongs to the peptidase S24 family.</text>
</comment>
<evidence type="ECO:0000256" key="8">
    <source>
        <dbReference type="ARBA" id="ARBA00023125"/>
    </source>
</evidence>
<evidence type="ECO:0000256" key="1">
    <source>
        <dbReference type="ARBA" id="ARBA00007484"/>
    </source>
</evidence>
<dbReference type="SUPFAM" id="SSF46785">
    <property type="entry name" value="Winged helix' DNA-binding domain"/>
    <property type="match status" value="1"/>
</dbReference>
<dbReference type="GO" id="GO:0009432">
    <property type="term" value="P:SOS response"/>
    <property type="evidence" value="ECO:0007669"/>
    <property type="project" value="UniProtKB-KW"/>
</dbReference>
<reference evidence="15 16" key="1">
    <citation type="submission" date="2019-08" db="EMBL/GenBank/DDBJ databases">
        <authorList>
            <person name="Guy L."/>
        </authorList>
    </citation>
    <scope>NUCLEOTIDE SEQUENCE [LARGE SCALE GENOMIC DNA]</scope>
    <source>
        <strain evidence="15 16">SGT-108</strain>
    </source>
</reference>
<dbReference type="GO" id="GO:0045892">
    <property type="term" value="P:negative regulation of DNA-templated transcription"/>
    <property type="evidence" value="ECO:0007669"/>
    <property type="project" value="InterPro"/>
</dbReference>
<dbReference type="Proteomes" id="UP000324194">
    <property type="component" value="Chromosome 1"/>
</dbReference>
<dbReference type="Gene3D" id="1.10.10.10">
    <property type="entry name" value="Winged helix-like DNA-binding domain superfamily/Winged helix DNA-binding domain"/>
    <property type="match status" value="1"/>
</dbReference>
<dbReference type="Pfam" id="PF01726">
    <property type="entry name" value="LexA_DNA_bind"/>
    <property type="match status" value="1"/>
</dbReference>
<keyword evidence="10" id="KW-0234">DNA repair</keyword>
<keyword evidence="8" id="KW-0238">DNA-binding</keyword>
<dbReference type="InterPro" id="IPR015927">
    <property type="entry name" value="Peptidase_S24_S26A/B/C"/>
</dbReference>
<evidence type="ECO:0000313" key="15">
    <source>
        <dbReference type="EMBL" id="VVC75696.1"/>
    </source>
</evidence>
<dbReference type="PRINTS" id="PR00726">
    <property type="entry name" value="LEXASERPTASE"/>
</dbReference>
<organism evidence="15 16">
    <name type="scientific">Aquicella siphonis</name>
    <dbReference type="NCBI Taxonomy" id="254247"/>
    <lineage>
        <taxon>Bacteria</taxon>
        <taxon>Pseudomonadati</taxon>
        <taxon>Pseudomonadota</taxon>
        <taxon>Gammaproteobacteria</taxon>
        <taxon>Legionellales</taxon>
        <taxon>Coxiellaceae</taxon>
        <taxon>Aquicella</taxon>
    </lineage>
</organism>
<evidence type="ECO:0000256" key="6">
    <source>
        <dbReference type="ARBA" id="ARBA00022813"/>
    </source>
</evidence>
<keyword evidence="5 12" id="KW-0378">Hydrolase</keyword>
<evidence type="ECO:0000313" key="16">
    <source>
        <dbReference type="Proteomes" id="UP000324194"/>
    </source>
</evidence>
<evidence type="ECO:0000259" key="13">
    <source>
        <dbReference type="Pfam" id="PF00717"/>
    </source>
</evidence>
<dbReference type="RefSeq" id="WP_148338981.1">
    <property type="nucleotide sequence ID" value="NZ_LR699119.1"/>
</dbReference>
<dbReference type="Pfam" id="PF00717">
    <property type="entry name" value="Peptidase_S24"/>
    <property type="match status" value="1"/>
</dbReference>
<dbReference type="InterPro" id="IPR036390">
    <property type="entry name" value="WH_DNA-bd_sf"/>
</dbReference>
<protein>
    <submittedName>
        <fullName evidence="15">LexA repressor</fullName>
    </submittedName>
</protein>
<feature type="domain" description="Peptidase S24/S26A/S26B/S26C" evidence="13">
    <location>
        <begin position="77"/>
        <end position="190"/>
    </location>
</feature>
<evidence type="ECO:0000259" key="14">
    <source>
        <dbReference type="Pfam" id="PF01726"/>
    </source>
</evidence>
<feature type="domain" description="LexA repressor DNA-binding" evidence="14">
    <location>
        <begin position="3"/>
        <end position="56"/>
    </location>
</feature>
<dbReference type="AlphaFoldDB" id="A0A5E4PH95"/>
<dbReference type="InterPro" id="IPR050077">
    <property type="entry name" value="LexA_repressor"/>
</dbReference>
<dbReference type="EMBL" id="LR699119">
    <property type="protein sequence ID" value="VVC75696.1"/>
    <property type="molecule type" value="Genomic_DNA"/>
</dbReference>
<dbReference type="InterPro" id="IPR036388">
    <property type="entry name" value="WH-like_DNA-bd_sf"/>
</dbReference>
<dbReference type="CDD" id="cd06529">
    <property type="entry name" value="S24_LexA-like"/>
    <property type="match status" value="1"/>
</dbReference>
<dbReference type="Gene3D" id="2.10.109.10">
    <property type="entry name" value="Umud Fragment, subunit A"/>
    <property type="match status" value="1"/>
</dbReference>
<dbReference type="InterPro" id="IPR006200">
    <property type="entry name" value="LexA"/>
</dbReference>
<dbReference type="InterPro" id="IPR039418">
    <property type="entry name" value="LexA-like"/>
</dbReference>
<name>A0A5E4PH95_9COXI</name>
<sequence length="198" mass="21829">MTTPLQGRIYDYIRQYISLHGYSPSLQEIARGIGISPKSISLVSRSIHALVAAGRLEFHKQGYRNIQVAGSSEFLLPLMGRIAAGVPIEAIEERQTLDLGPLVKGEGHFVLEVKGDSMVEEGILEGDFVICRHAAQAGEGDIVVALVDEHDATLKRISYRIRDRVTLVPANPALKPKAYLPHRVRIQGVFIGLLRLKM</sequence>
<dbReference type="GO" id="GO:0006281">
    <property type="term" value="P:DNA repair"/>
    <property type="evidence" value="ECO:0007669"/>
    <property type="project" value="UniProtKB-KW"/>
</dbReference>
<evidence type="ECO:0000256" key="10">
    <source>
        <dbReference type="ARBA" id="ARBA00023204"/>
    </source>
</evidence>
<dbReference type="PANTHER" id="PTHR33516">
    <property type="entry name" value="LEXA REPRESSOR"/>
    <property type="match status" value="1"/>
</dbReference>
<dbReference type="GO" id="GO:0003677">
    <property type="term" value="F:DNA binding"/>
    <property type="evidence" value="ECO:0007669"/>
    <property type="project" value="UniProtKB-KW"/>
</dbReference>